<dbReference type="KEGG" id="tnl:113499386"/>
<sequence>MMSQTINNNEAYTDVVELCALLQCLGFSVKSLDTSDGNVSQDGAVRSVVINCQSSGLHVVLESPSLSCSCPTTNHQNIGVWQVSGVTGGKQLDKEFGCSLLGSLPKSHRERLAKELHEMIRCIKEHNESDSEHPKEAIANKSASMIELKTPDKSDFKIKSDTPTRYRSLDTLTAARRDPQLPAPGPLQKLDLADASTEEGKDKKQIMCRRQSTYTLSSTPGSVRIRNKTSSPIHATQSTLLESLFAAEKAAEELHSKLTYVIREFVEDGKHDSSISSLTLDVSKISLLKCSEATKAQFSSSPNLSGLGNTREDLTKSRLKRFESASTSNLGPKSSSKDNKLASKLRRISPNIFKIKKEGSSVKAEKPKPQDAKSKLNILFKPKIVTPVRTPRSNAEASPNLSSSRKKFSHVKSTIPRPASKKE</sequence>
<feature type="compositionally biased region" description="Polar residues" evidence="1">
    <location>
        <begin position="324"/>
        <end position="334"/>
    </location>
</feature>
<feature type="compositionally biased region" description="Polar residues" evidence="1">
    <location>
        <begin position="391"/>
        <end position="403"/>
    </location>
</feature>
<feature type="compositionally biased region" description="Basic and acidic residues" evidence="1">
    <location>
        <begin position="359"/>
        <end position="374"/>
    </location>
</feature>
<reference evidence="3" key="1">
    <citation type="submission" date="2025-08" db="UniProtKB">
        <authorList>
            <consortium name="RefSeq"/>
        </authorList>
    </citation>
    <scope>IDENTIFICATION</scope>
</reference>
<dbReference type="Proteomes" id="UP000322000">
    <property type="component" value="Chromosome 1"/>
</dbReference>
<feature type="region of interest" description="Disordered" evidence="1">
    <location>
        <begin position="359"/>
        <end position="423"/>
    </location>
</feature>
<dbReference type="RefSeq" id="XP_026735661.1">
    <property type="nucleotide sequence ID" value="XM_026879860.1"/>
</dbReference>
<name>A0A7E5W605_TRINI</name>
<evidence type="ECO:0000313" key="2">
    <source>
        <dbReference type="Proteomes" id="UP000322000"/>
    </source>
</evidence>
<accession>A0A7E5W605</accession>
<proteinExistence type="predicted"/>
<dbReference type="OrthoDB" id="7471899at2759"/>
<dbReference type="InParanoid" id="A0A7E5W605"/>
<protein>
    <submittedName>
        <fullName evidence="3">Uncharacterized protein LOC113499386</fullName>
    </submittedName>
</protein>
<evidence type="ECO:0000313" key="3">
    <source>
        <dbReference type="RefSeq" id="XP_026735661.1"/>
    </source>
</evidence>
<dbReference type="AlphaFoldDB" id="A0A7E5W605"/>
<feature type="region of interest" description="Disordered" evidence="1">
    <location>
        <begin position="322"/>
        <end position="342"/>
    </location>
</feature>
<organism evidence="2 3">
    <name type="scientific">Trichoplusia ni</name>
    <name type="common">Cabbage looper</name>
    <dbReference type="NCBI Taxonomy" id="7111"/>
    <lineage>
        <taxon>Eukaryota</taxon>
        <taxon>Metazoa</taxon>
        <taxon>Ecdysozoa</taxon>
        <taxon>Arthropoda</taxon>
        <taxon>Hexapoda</taxon>
        <taxon>Insecta</taxon>
        <taxon>Pterygota</taxon>
        <taxon>Neoptera</taxon>
        <taxon>Endopterygota</taxon>
        <taxon>Lepidoptera</taxon>
        <taxon>Glossata</taxon>
        <taxon>Ditrysia</taxon>
        <taxon>Noctuoidea</taxon>
        <taxon>Noctuidae</taxon>
        <taxon>Plusiinae</taxon>
        <taxon>Trichoplusia</taxon>
    </lineage>
</organism>
<evidence type="ECO:0000256" key="1">
    <source>
        <dbReference type="SAM" id="MobiDB-lite"/>
    </source>
</evidence>
<gene>
    <name evidence="3" type="primary">LOC113499386</name>
</gene>
<keyword evidence="2" id="KW-1185">Reference proteome</keyword>
<dbReference type="GeneID" id="113499386"/>